<name>A0A1J4JZ18_9EUKA</name>
<reference evidence="1" key="1">
    <citation type="submission" date="2016-10" db="EMBL/GenBank/DDBJ databases">
        <authorList>
            <person name="Benchimol M."/>
            <person name="Almeida L.G."/>
            <person name="Vasconcelos A.T."/>
            <person name="Perreira-Neves A."/>
            <person name="Rosa I.A."/>
            <person name="Tasca T."/>
            <person name="Bogo M.R."/>
            <person name="de Souza W."/>
        </authorList>
    </citation>
    <scope>NUCLEOTIDE SEQUENCE [LARGE SCALE GENOMIC DNA]</scope>
    <source>
        <strain evidence="1">K</strain>
    </source>
</reference>
<protein>
    <submittedName>
        <fullName evidence="1">Uncharacterized protein</fullName>
    </submittedName>
</protein>
<comment type="caution">
    <text evidence="1">The sequence shown here is derived from an EMBL/GenBank/DDBJ whole genome shotgun (WGS) entry which is preliminary data.</text>
</comment>
<proteinExistence type="predicted"/>
<sequence length="305" mass="33941">MKKYLIFGSPFEVISKINNILESQDDHISVTAKYKDSIIKGTIFEKNFLSKIAASTLYNGTQIEFEADSAKNLHLFTKRSMMNNKFHISTFFSTLNYIPQVSRYLYMPKSFATVAAHFNDQARNINAIFEVGLRKSKTPVAIVVISKGLYNLSFRTIVTDRTNVVNATVLAAGAFASIKCDISLSQLQGIELGYLYNSNNLSCFASYDTNRSIVNAGGYLTYNDKNIAFKGKYAIKSKEYFSEICGSVNDGALLSGKINSKGQIEFLTKISPKPWVDVSIKTTSSATGKAKPVTFGWTLDFHKNF</sequence>
<keyword evidence="2" id="KW-1185">Reference proteome</keyword>
<dbReference type="OrthoDB" id="10678891at2759"/>
<gene>
    <name evidence="1" type="ORF">TRFO_30328</name>
</gene>
<dbReference type="VEuPathDB" id="TrichDB:TRFO_30328"/>
<dbReference type="EMBL" id="MLAK01000864">
    <property type="protein sequence ID" value="OHT02501.1"/>
    <property type="molecule type" value="Genomic_DNA"/>
</dbReference>
<dbReference type="AlphaFoldDB" id="A0A1J4JZ18"/>
<dbReference type="GeneID" id="94841994"/>
<accession>A0A1J4JZ18</accession>
<dbReference type="Proteomes" id="UP000179807">
    <property type="component" value="Unassembled WGS sequence"/>
</dbReference>
<dbReference type="RefSeq" id="XP_068355637.1">
    <property type="nucleotide sequence ID" value="XM_068507290.1"/>
</dbReference>
<evidence type="ECO:0000313" key="1">
    <source>
        <dbReference type="EMBL" id="OHT02501.1"/>
    </source>
</evidence>
<organism evidence="1 2">
    <name type="scientific">Tritrichomonas foetus</name>
    <dbReference type="NCBI Taxonomy" id="1144522"/>
    <lineage>
        <taxon>Eukaryota</taxon>
        <taxon>Metamonada</taxon>
        <taxon>Parabasalia</taxon>
        <taxon>Tritrichomonadida</taxon>
        <taxon>Tritrichomonadidae</taxon>
        <taxon>Tritrichomonas</taxon>
    </lineage>
</organism>
<evidence type="ECO:0000313" key="2">
    <source>
        <dbReference type="Proteomes" id="UP000179807"/>
    </source>
</evidence>